<feature type="region of interest" description="Disordered" evidence="9">
    <location>
        <begin position="1"/>
        <end position="42"/>
    </location>
</feature>
<dbReference type="InterPro" id="IPR036590">
    <property type="entry name" value="SRAP-like"/>
</dbReference>
<dbReference type="GO" id="GO:0016829">
    <property type="term" value="F:lyase activity"/>
    <property type="evidence" value="ECO:0007669"/>
    <property type="project" value="UniProtKB-KW"/>
</dbReference>
<dbReference type="GO" id="GO:0106300">
    <property type="term" value="P:protein-DNA covalent cross-linking repair"/>
    <property type="evidence" value="ECO:0007669"/>
    <property type="project" value="InterPro"/>
</dbReference>
<evidence type="ECO:0000256" key="4">
    <source>
        <dbReference type="ARBA" id="ARBA00022801"/>
    </source>
</evidence>
<evidence type="ECO:0000256" key="8">
    <source>
        <dbReference type="RuleBase" id="RU364100"/>
    </source>
</evidence>
<dbReference type="Pfam" id="PF02586">
    <property type="entry name" value="SRAP"/>
    <property type="match status" value="1"/>
</dbReference>
<dbReference type="PANTHER" id="PTHR13604:SF0">
    <property type="entry name" value="ABASIC SITE PROCESSING PROTEIN HMCES"/>
    <property type="match status" value="1"/>
</dbReference>
<evidence type="ECO:0000256" key="5">
    <source>
        <dbReference type="ARBA" id="ARBA00023124"/>
    </source>
</evidence>
<accession>A0A285VNR6</accession>
<dbReference type="InterPro" id="IPR003738">
    <property type="entry name" value="SRAP"/>
</dbReference>
<keyword evidence="6" id="KW-0238">DNA-binding</keyword>
<dbReference type="SUPFAM" id="SSF143081">
    <property type="entry name" value="BB1717-like"/>
    <property type="match status" value="1"/>
</dbReference>
<sequence>MEAYEVVLDATADRSRSLLKNPQQPPPGRPDHNVAPTKQAPVVLTRPLREAEAGEEAGAEAEPVRQLRLLTWGLVPSWAKDPSVGNRMANARSETVLDKPAFARAATRRRCLVPVTGWYEWQASPVAVDARGRPRKQPFFITRADGAPLALAGLYEFWRDPSSPAEDPLSWVVSFTILTTAAEPGLDRIHDRQPLALEPCAWADWLDPGTTAVADVRTMIEEAAVPGRFRAWAVGTDVNSSRSTGEHLLDPAPRSELVGVVDPDTGEVIGV</sequence>
<evidence type="ECO:0000256" key="9">
    <source>
        <dbReference type="SAM" id="MobiDB-lite"/>
    </source>
</evidence>
<evidence type="ECO:0000313" key="10">
    <source>
        <dbReference type="EMBL" id="SOC55603.1"/>
    </source>
</evidence>
<dbReference type="GO" id="GO:0006508">
    <property type="term" value="P:proteolysis"/>
    <property type="evidence" value="ECO:0007669"/>
    <property type="project" value="UniProtKB-KW"/>
</dbReference>
<gene>
    <name evidence="10" type="ORF">SAMN05421879_105166</name>
</gene>
<reference evidence="11" key="1">
    <citation type="submission" date="2017-08" db="EMBL/GenBank/DDBJ databases">
        <authorList>
            <person name="Varghese N."/>
            <person name="Submissions S."/>
        </authorList>
    </citation>
    <scope>NUCLEOTIDE SEQUENCE [LARGE SCALE GENOMIC DNA]</scope>
    <source>
        <strain evidence="11">USBA17B2</strain>
    </source>
</reference>
<evidence type="ECO:0000256" key="1">
    <source>
        <dbReference type="ARBA" id="ARBA00008136"/>
    </source>
</evidence>
<keyword evidence="7" id="KW-0456">Lyase</keyword>
<proteinExistence type="inferred from homology"/>
<dbReference type="AlphaFoldDB" id="A0A285VNR6"/>
<keyword evidence="3" id="KW-0227">DNA damage</keyword>
<evidence type="ECO:0000313" key="11">
    <source>
        <dbReference type="Proteomes" id="UP000219688"/>
    </source>
</evidence>
<dbReference type="Proteomes" id="UP000219688">
    <property type="component" value="Unassembled WGS sequence"/>
</dbReference>
<organism evidence="10 11">
    <name type="scientific">Ornithinimicrobium cerasi</name>
    <dbReference type="NCBI Taxonomy" id="2248773"/>
    <lineage>
        <taxon>Bacteria</taxon>
        <taxon>Bacillati</taxon>
        <taxon>Actinomycetota</taxon>
        <taxon>Actinomycetes</taxon>
        <taxon>Micrococcales</taxon>
        <taxon>Ornithinimicrobiaceae</taxon>
        <taxon>Ornithinimicrobium</taxon>
    </lineage>
</organism>
<dbReference type="EC" id="3.4.-.-" evidence="8"/>
<name>A0A285VNR6_9MICO</name>
<evidence type="ECO:0000256" key="6">
    <source>
        <dbReference type="ARBA" id="ARBA00023125"/>
    </source>
</evidence>
<protein>
    <recommendedName>
        <fullName evidence="8">Abasic site processing protein</fullName>
        <ecNumber evidence="8">3.4.-.-</ecNumber>
    </recommendedName>
</protein>
<evidence type="ECO:0000256" key="2">
    <source>
        <dbReference type="ARBA" id="ARBA00022670"/>
    </source>
</evidence>
<keyword evidence="4 8" id="KW-0378">Hydrolase</keyword>
<keyword evidence="11" id="KW-1185">Reference proteome</keyword>
<evidence type="ECO:0000256" key="3">
    <source>
        <dbReference type="ARBA" id="ARBA00022763"/>
    </source>
</evidence>
<keyword evidence="5" id="KW-0190">Covalent protein-DNA linkage</keyword>
<evidence type="ECO:0000256" key="7">
    <source>
        <dbReference type="ARBA" id="ARBA00023239"/>
    </source>
</evidence>
<keyword evidence="2 8" id="KW-0645">Protease</keyword>
<dbReference type="Gene3D" id="3.90.1680.10">
    <property type="entry name" value="SOS response associated peptidase-like"/>
    <property type="match status" value="1"/>
</dbReference>
<dbReference type="GO" id="GO:0003697">
    <property type="term" value="F:single-stranded DNA binding"/>
    <property type="evidence" value="ECO:0007669"/>
    <property type="project" value="InterPro"/>
</dbReference>
<dbReference type="EMBL" id="OBQK01000005">
    <property type="protein sequence ID" value="SOC55603.1"/>
    <property type="molecule type" value="Genomic_DNA"/>
</dbReference>
<dbReference type="PANTHER" id="PTHR13604">
    <property type="entry name" value="DC12-RELATED"/>
    <property type="match status" value="1"/>
</dbReference>
<dbReference type="GO" id="GO:0008233">
    <property type="term" value="F:peptidase activity"/>
    <property type="evidence" value="ECO:0007669"/>
    <property type="project" value="UniProtKB-KW"/>
</dbReference>
<comment type="similarity">
    <text evidence="1 8">Belongs to the SOS response-associated peptidase family.</text>
</comment>